<feature type="transmembrane region" description="Helical" evidence="1">
    <location>
        <begin position="78"/>
        <end position="98"/>
    </location>
</feature>
<feature type="transmembrane region" description="Helical" evidence="1">
    <location>
        <begin position="262"/>
        <end position="285"/>
    </location>
</feature>
<feature type="transmembrane region" description="Helical" evidence="1">
    <location>
        <begin position="20"/>
        <end position="39"/>
    </location>
</feature>
<comment type="caution">
    <text evidence="2">The sequence shown here is derived from an EMBL/GenBank/DDBJ whole genome shotgun (WGS) entry which is preliminary data.</text>
</comment>
<dbReference type="InterPro" id="IPR025291">
    <property type="entry name" value="DUF4153"/>
</dbReference>
<sequence>MSETESRVPRSDVNRATAGARVLIGLLQGLALYLIYQAAENGIWNAGNSGLFAALLLVAAIAPGLAISGLGHIPGRSLLRWLLPAALVLALLGFYDIWRSLGAPDWRYGVTPGGARYPSPELWVHALAGFFIAHSMVTAAALDGRRIASYRSYFESSWKLLIQVAFAAAFTGLSWLVLVLGAALFHLITLDFLRDMLDEPWFAIPVTTFAFAYALHITDVRPAIVHGVRSLVLVLLSWILPVAVLLIGGFLLALPFTGLEPLWATKAATALLLAASAVLAVLINAAFQDGSVSSEVALPIRFGAKIAVLLILPLALIAAYALSLRVGQYGWTVDRLVAAFCLVVALGCGAGYFWAALRSPQWLSRIAPVNIFTAFMLLFLLLAIFSPALDPARISVNSQVAHLRAGNITAAAFDYDYLRFSGQRFGQDALRDLQSDNTLADAATVRLKAAAALAKQTEWNAQPAKMSRELLATNIRVWPNGAALPADFLAQDWPAAMKDESWQYPECLRDSGKTCDAYLIDLDADGTQEVALQLGSGSLGVLKRGPQGWHRIGNLLLPFNCPGTREALRAGRFAVVPPVLRELEIAGTRYRMDLDDKVEECGETEKAGAPPPS</sequence>
<dbReference type="EMBL" id="BMFO01000001">
    <property type="protein sequence ID" value="GGF83726.1"/>
    <property type="molecule type" value="Genomic_DNA"/>
</dbReference>
<keyword evidence="1" id="KW-1133">Transmembrane helix</keyword>
<proteinExistence type="predicted"/>
<keyword evidence="1" id="KW-0472">Membrane</keyword>
<feature type="transmembrane region" description="Helical" evidence="1">
    <location>
        <begin position="122"/>
        <end position="143"/>
    </location>
</feature>
<reference evidence="2" key="1">
    <citation type="journal article" date="2014" name="Int. J. Syst. Evol. Microbiol.">
        <title>Complete genome sequence of Corynebacterium casei LMG S-19264T (=DSM 44701T), isolated from a smear-ripened cheese.</title>
        <authorList>
            <consortium name="US DOE Joint Genome Institute (JGI-PGF)"/>
            <person name="Walter F."/>
            <person name="Albersmeier A."/>
            <person name="Kalinowski J."/>
            <person name="Ruckert C."/>
        </authorList>
    </citation>
    <scope>NUCLEOTIDE SEQUENCE</scope>
    <source>
        <strain evidence="2">CGMCC 1.12726</strain>
    </source>
</reference>
<keyword evidence="1" id="KW-0812">Transmembrane</keyword>
<evidence type="ECO:0000256" key="1">
    <source>
        <dbReference type="SAM" id="Phobius"/>
    </source>
</evidence>
<feature type="transmembrane region" description="Helical" evidence="1">
    <location>
        <begin position="306"/>
        <end position="324"/>
    </location>
</feature>
<reference evidence="2" key="2">
    <citation type="submission" date="2020-09" db="EMBL/GenBank/DDBJ databases">
        <authorList>
            <person name="Sun Q."/>
            <person name="Zhou Y."/>
        </authorList>
    </citation>
    <scope>NUCLEOTIDE SEQUENCE</scope>
    <source>
        <strain evidence="2">CGMCC 1.12726</strain>
    </source>
</reference>
<keyword evidence="3" id="KW-1185">Reference proteome</keyword>
<feature type="transmembrane region" description="Helical" evidence="1">
    <location>
        <begin position="369"/>
        <end position="389"/>
    </location>
</feature>
<feature type="transmembrane region" description="Helical" evidence="1">
    <location>
        <begin position="230"/>
        <end position="256"/>
    </location>
</feature>
<dbReference type="RefSeq" id="WP_188446876.1">
    <property type="nucleotide sequence ID" value="NZ_BMFO01000001.1"/>
</dbReference>
<feature type="transmembrane region" description="Helical" evidence="1">
    <location>
        <begin position="51"/>
        <end position="71"/>
    </location>
</feature>
<organism evidence="2 3">
    <name type="scientific">Arenimonas maotaiensis</name>
    <dbReference type="NCBI Taxonomy" id="1446479"/>
    <lineage>
        <taxon>Bacteria</taxon>
        <taxon>Pseudomonadati</taxon>
        <taxon>Pseudomonadota</taxon>
        <taxon>Gammaproteobacteria</taxon>
        <taxon>Lysobacterales</taxon>
        <taxon>Lysobacteraceae</taxon>
        <taxon>Arenimonas</taxon>
    </lineage>
</organism>
<feature type="transmembrane region" description="Helical" evidence="1">
    <location>
        <begin position="164"/>
        <end position="188"/>
    </location>
</feature>
<gene>
    <name evidence="2" type="ORF">GCM10010960_02280</name>
</gene>
<dbReference type="Proteomes" id="UP000632858">
    <property type="component" value="Unassembled WGS sequence"/>
</dbReference>
<evidence type="ECO:0000313" key="2">
    <source>
        <dbReference type="EMBL" id="GGF83726.1"/>
    </source>
</evidence>
<protein>
    <submittedName>
        <fullName evidence="2">DUF4153 domain-containing protein</fullName>
    </submittedName>
</protein>
<name>A0A917FHL8_9GAMM</name>
<feature type="transmembrane region" description="Helical" evidence="1">
    <location>
        <begin position="200"/>
        <end position="218"/>
    </location>
</feature>
<dbReference type="AlphaFoldDB" id="A0A917FHL8"/>
<feature type="transmembrane region" description="Helical" evidence="1">
    <location>
        <begin position="336"/>
        <end position="357"/>
    </location>
</feature>
<evidence type="ECO:0000313" key="3">
    <source>
        <dbReference type="Proteomes" id="UP000632858"/>
    </source>
</evidence>
<accession>A0A917FHL8</accession>
<dbReference type="Pfam" id="PF13687">
    <property type="entry name" value="DUF4153"/>
    <property type="match status" value="1"/>
</dbReference>